<gene>
    <name evidence="1" type="ORF">ACFFJG_01720</name>
</gene>
<comment type="caution">
    <text evidence="1">The sequence shown here is derived from an EMBL/GenBank/DDBJ whole genome shotgun (WGS) entry which is preliminary data.</text>
</comment>
<dbReference type="InterPro" id="IPR021352">
    <property type="entry name" value="DUF2971"/>
</dbReference>
<evidence type="ECO:0000313" key="1">
    <source>
        <dbReference type="EMBL" id="MFC0221184.1"/>
    </source>
</evidence>
<dbReference type="Pfam" id="PF11185">
    <property type="entry name" value="DUF2971"/>
    <property type="match status" value="1"/>
</dbReference>
<sequence length="297" mass="32845">MEQFPAPHATGTELQVPKLLYHYTSARGLLGMLGHGELWATHCAFLNDSQEYLFVFDLAAQALGVRDPRRLGTHRKLDSLRKHSPIYEQIAAAIDARLNKGAPNIFAASFTPHGNDLSLWRGYTRPGDAYSIAFDTATLTEKAHQDGWSLAPVTYGTDVADWVNGLIDSLVRRAGANKDSADDQAQLLASRWIDHLTKHAPLMKHGSFMAEQEWRLVREERDGTHAVWEFREGTSSLIPYVKFRFAIDRMDSAAVHAICGPTSDQSLATKALGLFASSRLNTVSHGVSPGDGSYRAW</sequence>
<proteinExistence type="predicted"/>
<name>A0ABV6DWS6_9ACTN</name>
<dbReference type="RefSeq" id="WP_378516890.1">
    <property type="nucleotide sequence ID" value="NZ_CBCSDI010000052.1"/>
</dbReference>
<organism evidence="1 2">
    <name type="scientific">Nocardioides zeicaulis</name>
    <dbReference type="NCBI Taxonomy" id="1776857"/>
    <lineage>
        <taxon>Bacteria</taxon>
        <taxon>Bacillati</taxon>
        <taxon>Actinomycetota</taxon>
        <taxon>Actinomycetes</taxon>
        <taxon>Propionibacteriales</taxon>
        <taxon>Nocardioidaceae</taxon>
        <taxon>Nocardioides</taxon>
    </lineage>
</organism>
<protein>
    <submittedName>
        <fullName evidence="1">DUF2971 domain-containing protein</fullName>
    </submittedName>
</protein>
<reference evidence="1 2" key="1">
    <citation type="submission" date="2024-09" db="EMBL/GenBank/DDBJ databases">
        <authorList>
            <person name="Sun Q."/>
            <person name="Mori K."/>
        </authorList>
    </citation>
    <scope>NUCLEOTIDE SEQUENCE [LARGE SCALE GENOMIC DNA]</scope>
    <source>
        <strain evidence="1 2">CCM 8654</strain>
    </source>
</reference>
<keyword evidence="2" id="KW-1185">Reference proteome</keyword>
<dbReference type="Proteomes" id="UP001589698">
    <property type="component" value="Unassembled WGS sequence"/>
</dbReference>
<evidence type="ECO:0000313" key="2">
    <source>
        <dbReference type="Proteomes" id="UP001589698"/>
    </source>
</evidence>
<accession>A0ABV6DWS6</accession>
<dbReference type="EMBL" id="JBHLXH010000001">
    <property type="protein sequence ID" value="MFC0221184.1"/>
    <property type="molecule type" value="Genomic_DNA"/>
</dbReference>